<feature type="region of interest" description="Disordered" evidence="1">
    <location>
        <begin position="1"/>
        <end position="20"/>
    </location>
</feature>
<keyword evidence="3" id="KW-1185">Reference proteome</keyword>
<evidence type="ECO:0008006" key="4">
    <source>
        <dbReference type="Google" id="ProtNLM"/>
    </source>
</evidence>
<evidence type="ECO:0000313" key="3">
    <source>
        <dbReference type="Proteomes" id="UP001492380"/>
    </source>
</evidence>
<proteinExistence type="predicted"/>
<dbReference type="InterPro" id="IPR011333">
    <property type="entry name" value="SKP1/BTB/POZ_sf"/>
</dbReference>
<dbReference type="PANTHER" id="PTHR47843">
    <property type="entry name" value="BTB DOMAIN-CONTAINING PROTEIN-RELATED"/>
    <property type="match status" value="1"/>
</dbReference>
<dbReference type="Proteomes" id="UP001492380">
    <property type="component" value="Unassembled WGS sequence"/>
</dbReference>
<gene>
    <name evidence="2" type="ORF">HDK90DRAFT_507386</name>
</gene>
<dbReference type="PANTHER" id="PTHR47843:SF2">
    <property type="entry name" value="BTB DOMAIN-CONTAINING PROTEIN"/>
    <property type="match status" value="1"/>
</dbReference>
<dbReference type="Gene3D" id="3.30.710.10">
    <property type="entry name" value="Potassium Channel Kv1.1, Chain A"/>
    <property type="match status" value="1"/>
</dbReference>
<dbReference type="EMBL" id="JBBWRZ010000002">
    <property type="protein sequence ID" value="KAK8243559.1"/>
    <property type="molecule type" value="Genomic_DNA"/>
</dbReference>
<dbReference type="SUPFAM" id="SSF54695">
    <property type="entry name" value="POZ domain"/>
    <property type="match status" value="1"/>
</dbReference>
<evidence type="ECO:0000256" key="1">
    <source>
        <dbReference type="SAM" id="MobiDB-lite"/>
    </source>
</evidence>
<name>A0ABR1YXX4_9PEZI</name>
<reference evidence="2 3" key="1">
    <citation type="submission" date="2024-04" db="EMBL/GenBank/DDBJ databases">
        <title>Phyllosticta paracitricarpa is synonymous to the EU quarantine fungus P. citricarpa based on phylogenomic analyses.</title>
        <authorList>
            <consortium name="Lawrence Berkeley National Laboratory"/>
            <person name="Van Ingen-Buijs V.A."/>
            <person name="Van Westerhoven A.C."/>
            <person name="Haridas S."/>
            <person name="Skiadas P."/>
            <person name="Martin F."/>
            <person name="Groenewald J.Z."/>
            <person name="Crous P.W."/>
            <person name="Seidl M.F."/>
        </authorList>
    </citation>
    <scope>NUCLEOTIDE SEQUENCE [LARGE SCALE GENOMIC DNA]</scope>
    <source>
        <strain evidence="2 3">CBS 123374</strain>
    </source>
</reference>
<feature type="compositionally biased region" description="Basic and acidic residues" evidence="1">
    <location>
        <begin position="229"/>
        <end position="245"/>
    </location>
</feature>
<feature type="region of interest" description="Disordered" evidence="1">
    <location>
        <begin position="225"/>
        <end position="245"/>
    </location>
</feature>
<comment type="caution">
    <text evidence="2">The sequence shown here is derived from an EMBL/GenBank/DDBJ whole genome shotgun (WGS) entry which is preliminary data.</text>
</comment>
<evidence type="ECO:0000313" key="2">
    <source>
        <dbReference type="EMBL" id="KAK8243559.1"/>
    </source>
</evidence>
<sequence>MASEEGVPEETKTLSGADGNDREALNVDRFSDVLTSRIIEVTVGFDEKKKTFLIHEDLLCRESDKMNFQLRGPFKEAQTGKIPDCDEDPALFAFFTEYLYRDGWVRKDKTLVHSSEWVLLARLYAMGERLGAKSFQDACLWKFLRDFTRDSSIPDSEIVQLLEIITELPERNTKDDPLRSAILWYAASKLSRLQKYSAFKNHLLSNYPDLGGQIVMWAADSTESSRPVEAPKKPDSRFHEEVEFV</sequence>
<protein>
    <recommendedName>
        <fullName evidence="4">BTB domain-containing protein</fullName>
    </recommendedName>
</protein>
<organism evidence="2 3">
    <name type="scientific">Phyllosticta capitalensis</name>
    <dbReference type="NCBI Taxonomy" id="121624"/>
    <lineage>
        <taxon>Eukaryota</taxon>
        <taxon>Fungi</taxon>
        <taxon>Dikarya</taxon>
        <taxon>Ascomycota</taxon>
        <taxon>Pezizomycotina</taxon>
        <taxon>Dothideomycetes</taxon>
        <taxon>Dothideomycetes incertae sedis</taxon>
        <taxon>Botryosphaeriales</taxon>
        <taxon>Phyllostictaceae</taxon>
        <taxon>Phyllosticta</taxon>
    </lineage>
</organism>
<accession>A0ABR1YXX4</accession>